<name>A0ABY9WDY9_9BACI</name>
<organism evidence="1 2">
    <name type="scientific">Aeribacillus composti</name>
    <dbReference type="NCBI Taxonomy" id="1868734"/>
    <lineage>
        <taxon>Bacteria</taxon>
        <taxon>Bacillati</taxon>
        <taxon>Bacillota</taxon>
        <taxon>Bacilli</taxon>
        <taxon>Bacillales</taxon>
        <taxon>Bacillaceae</taxon>
        <taxon>Aeribacillus</taxon>
    </lineage>
</organism>
<dbReference type="GeneID" id="301126236"/>
<keyword evidence="2" id="KW-1185">Reference proteome</keyword>
<reference evidence="1 2" key="1">
    <citation type="submission" date="2023-09" db="EMBL/GenBank/DDBJ databases">
        <title>Different Types of Thermotolerant Ring-Cleaving Dioxygenases derived from Aeribacillus composti HB-1 applied for multiple aromatic hydrocarbons removal.</title>
        <authorList>
            <person name="Cao L."/>
            <person name="Li M."/>
            <person name="Ma T."/>
        </authorList>
    </citation>
    <scope>NUCLEOTIDE SEQUENCE [LARGE SCALE GENOMIC DNA]</scope>
    <source>
        <strain evidence="1 2">HB-1</strain>
    </source>
</reference>
<accession>A0ABY9WDY9</accession>
<protein>
    <submittedName>
        <fullName evidence="1">Uncharacterized protein</fullName>
    </submittedName>
</protein>
<evidence type="ECO:0000313" key="1">
    <source>
        <dbReference type="EMBL" id="WNF31576.1"/>
    </source>
</evidence>
<gene>
    <name evidence="1" type="ORF">RI196_09650</name>
</gene>
<dbReference type="EMBL" id="CP134501">
    <property type="protein sequence ID" value="WNF31576.1"/>
    <property type="molecule type" value="Genomic_DNA"/>
</dbReference>
<proteinExistence type="predicted"/>
<dbReference type="Proteomes" id="UP001303701">
    <property type="component" value="Chromosome"/>
</dbReference>
<evidence type="ECO:0000313" key="2">
    <source>
        <dbReference type="Proteomes" id="UP001303701"/>
    </source>
</evidence>
<sequence length="47" mass="5371">MMKGLLILIGLCLLEIILAKLALKDKDASLMDFAEFFELDDKKEDQK</sequence>
<dbReference type="RefSeq" id="WP_161939811.1">
    <property type="nucleotide sequence ID" value="NZ_CP134501.1"/>
</dbReference>